<dbReference type="AlphaFoldDB" id="A0A699XP85"/>
<feature type="non-terminal residue" evidence="2">
    <location>
        <position position="79"/>
    </location>
</feature>
<protein>
    <submittedName>
        <fullName evidence="2">Uncharacterized protein</fullName>
    </submittedName>
</protein>
<feature type="non-terminal residue" evidence="2">
    <location>
        <position position="1"/>
    </location>
</feature>
<proteinExistence type="predicted"/>
<dbReference type="EMBL" id="BKCJ011886672">
    <property type="protein sequence ID" value="GFD61093.1"/>
    <property type="molecule type" value="Genomic_DNA"/>
</dbReference>
<name>A0A699XP85_TANCI</name>
<evidence type="ECO:0000256" key="1">
    <source>
        <dbReference type="SAM" id="MobiDB-lite"/>
    </source>
</evidence>
<sequence length="79" mass="8388">PGDQASSRRAVAEKGPADAGRLEAAARMPERRADGQDRAALACREHSRGGGCRQSRRRSPASARWHHRPRPGPGPAGQG</sequence>
<feature type="region of interest" description="Disordered" evidence="1">
    <location>
        <begin position="1"/>
        <end position="79"/>
    </location>
</feature>
<accession>A0A699XP85</accession>
<evidence type="ECO:0000313" key="2">
    <source>
        <dbReference type="EMBL" id="GFD61093.1"/>
    </source>
</evidence>
<reference evidence="2" key="1">
    <citation type="journal article" date="2019" name="Sci. Rep.">
        <title>Draft genome of Tanacetum cinerariifolium, the natural source of mosquito coil.</title>
        <authorList>
            <person name="Yamashiro T."/>
            <person name="Shiraishi A."/>
            <person name="Satake H."/>
            <person name="Nakayama K."/>
        </authorList>
    </citation>
    <scope>NUCLEOTIDE SEQUENCE</scope>
</reference>
<comment type="caution">
    <text evidence="2">The sequence shown here is derived from an EMBL/GenBank/DDBJ whole genome shotgun (WGS) entry which is preliminary data.</text>
</comment>
<gene>
    <name evidence="2" type="ORF">Tci_933062</name>
</gene>
<feature type="compositionally biased region" description="Basic and acidic residues" evidence="1">
    <location>
        <begin position="28"/>
        <end position="48"/>
    </location>
</feature>
<feature type="compositionally biased region" description="Basic residues" evidence="1">
    <location>
        <begin position="54"/>
        <end position="70"/>
    </location>
</feature>
<organism evidence="2">
    <name type="scientific">Tanacetum cinerariifolium</name>
    <name type="common">Dalmatian daisy</name>
    <name type="synonym">Chrysanthemum cinerariifolium</name>
    <dbReference type="NCBI Taxonomy" id="118510"/>
    <lineage>
        <taxon>Eukaryota</taxon>
        <taxon>Viridiplantae</taxon>
        <taxon>Streptophyta</taxon>
        <taxon>Embryophyta</taxon>
        <taxon>Tracheophyta</taxon>
        <taxon>Spermatophyta</taxon>
        <taxon>Magnoliopsida</taxon>
        <taxon>eudicotyledons</taxon>
        <taxon>Gunneridae</taxon>
        <taxon>Pentapetalae</taxon>
        <taxon>asterids</taxon>
        <taxon>campanulids</taxon>
        <taxon>Asterales</taxon>
        <taxon>Asteraceae</taxon>
        <taxon>Asteroideae</taxon>
        <taxon>Anthemideae</taxon>
        <taxon>Anthemidinae</taxon>
        <taxon>Tanacetum</taxon>
    </lineage>
</organism>